<accession>A0ACC1KRF9</accession>
<sequence length="179" mass="18897">DGRYTLDLTTGAVELEPRRKFPLLVCLDGIQDERNLGSIIRSALFFGADGIILSGKNACRPSPIVSKTSSGAMECLAIYRMAEAPNVLTKARKNGWSVVCTTVSEADLGESNPLNRISKLNGPTILVLGSEGGGVSRDIQSLSDINVHIPPRSDIPSYIDSLNVGVAAGILLSALKFAG</sequence>
<comment type="caution">
    <text evidence="1">The sequence shown here is derived from an EMBL/GenBank/DDBJ whole genome shotgun (WGS) entry which is preliminary data.</text>
</comment>
<dbReference type="Proteomes" id="UP001140096">
    <property type="component" value="Unassembled WGS sequence"/>
</dbReference>
<gene>
    <name evidence="1" type="ORF">H4S07_007080</name>
</gene>
<feature type="non-terminal residue" evidence="1">
    <location>
        <position position="179"/>
    </location>
</feature>
<protein>
    <submittedName>
        <fullName evidence="1">Uncharacterized protein</fullName>
    </submittedName>
</protein>
<name>A0ACC1KRF9_9FUNG</name>
<proteinExistence type="predicted"/>
<evidence type="ECO:0000313" key="1">
    <source>
        <dbReference type="EMBL" id="KAJ2793349.1"/>
    </source>
</evidence>
<reference evidence="1" key="1">
    <citation type="submission" date="2022-07" db="EMBL/GenBank/DDBJ databases">
        <title>Phylogenomic reconstructions and comparative analyses of Kickxellomycotina fungi.</title>
        <authorList>
            <person name="Reynolds N.K."/>
            <person name="Stajich J.E."/>
            <person name="Barry K."/>
            <person name="Grigoriev I.V."/>
            <person name="Crous P."/>
            <person name="Smith M.E."/>
        </authorList>
    </citation>
    <scope>NUCLEOTIDE SEQUENCE</scope>
    <source>
        <strain evidence="1">CBS 102833</strain>
    </source>
</reference>
<feature type="non-terminal residue" evidence="1">
    <location>
        <position position="1"/>
    </location>
</feature>
<evidence type="ECO:0000313" key="2">
    <source>
        <dbReference type="Proteomes" id="UP001140096"/>
    </source>
</evidence>
<keyword evidence="2" id="KW-1185">Reference proteome</keyword>
<organism evidence="1 2">
    <name type="scientific">Coemansia furcata</name>
    <dbReference type="NCBI Taxonomy" id="417177"/>
    <lineage>
        <taxon>Eukaryota</taxon>
        <taxon>Fungi</taxon>
        <taxon>Fungi incertae sedis</taxon>
        <taxon>Zoopagomycota</taxon>
        <taxon>Kickxellomycotina</taxon>
        <taxon>Kickxellomycetes</taxon>
        <taxon>Kickxellales</taxon>
        <taxon>Kickxellaceae</taxon>
        <taxon>Coemansia</taxon>
    </lineage>
</organism>
<dbReference type="EMBL" id="JANBUP010004738">
    <property type="protein sequence ID" value="KAJ2793349.1"/>
    <property type="molecule type" value="Genomic_DNA"/>
</dbReference>